<reference evidence="2" key="2">
    <citation type="submission" date="2014-09" db="EMBL/GenBank/DDBJ databases">
        <title>Criblamydia sequanensis harbors a mega-plasmid encoding arsenite resistance.</title>
        <authorList>
            <person name="Bertelli C."/>
            <person name="Goesmann A."/>
            <person name="Greub G."/>
        </authorList>
    </citation>
    <scope>NUCLEOTIDE SEQUENCE [LARGE SCALE GENOMIC DNA]</scope>
    <source>
        <strain evidence="2">CRIB-18</strain>
    </source>
</reference>
<protein>
    <submittedName>
        <fullName evidence="2">Membrane protein</fullName>
    </submittedName>
</protein>
<keyword evidence="3" id="KW-1185">Reference proteome</keyword>
<keyword evidence="1" id="KW-1133">Transmembrane helix</keyword>
<comment type="caution">
    <text evidence="2">The sequence shown here is derived from an EMBL/GenBank/DDBJ whole genome shotgun (WGS) entry which is preliminary data.</text>
</comment>
<organism evidence="2 3">
    <name type="scientific">Candidatus Criblamydia sequanensis CRIB-18</name>
    <dbReference type="NCBI Taxonomy" id="1437425"/>
    <lineage>
        <taxon>Bacteria</taxon>
        <taxon>Pseudomonadati</taxon>
        <taxon>Chlamydiota</taxon>
        <taxon>Chlamydiia</taxon>
        <taxon>Parachlamydiales</taxon>
        <taxon>Candidatus Criblamydiaceae</taxon>
        <taxon>Candidatus Criblamydia</taxon>
    </lineage>
</organism>
<evidence type="ECO:0000313" key="3">
    <source>
        <dbReference type="Proteomes" id="UP000031552"/>
    </source>
</evidence>
<keyword evidence="1" id="KW-0472">Membrane</keyword>
<evidence type="ECO:0000256" key="1">
    <source>
        <dbReference type="SAM" id="Phobius"/>
    </source>
</evidence>
<accession>A0A090D1Z7</accession>
<evidence type="ECO:0000313" key="2">
    <source>
        <dbReference type="EMBL" id="CDR34195.1"/>
    </source>
</evidence>
<sequence length="161" mass="17869">MKSFKFLKRWIPDKNYSQYCFPLRDCMTPENYGIQGPGFLESLSLKASALKNNLIEGICWLGRKVKHLFTDILFPFIQSLWNKFTTKAQDMLEAINSPLGIGVIAFAGFILSGSYLFSISISDSFHDAKFFLIRLSLRVLAAACFIIAGAAVTAGAILTLA</sequence>
<dbReference type="EMBL" id="CCEJ010000006">
    <property type="protein sequence ID" value="CDR34195.1"/>
    <property type="molecule type" value="Genomic_DNA"/>
</dbReference>
<reference evidence="2" key="1">
    <citation type="submission" date="2013-12" db="EMBL/GenBank/DDBJ databases">
        <authorList>
            <person name="Linke B."/>
        </authorList>
    </citation>
    <scope>NUCLEOTIDE SEQUENCE [LARGE SCALE GENOMIC DNA]</scope>
    <source>
        <strain evidence="2">CRIB-18</strain>
    </source>
</reference>
<keyword evidence="1" id="KW-0812">Transmembrane</keyword>
<gene>
    <name evidence="2" type="ORF">CSEC_1375</name>
</gene>
<feature type="transmembrane region" description="Helical" evidence="1">
    <location>
        <begin position="99"/>
        <end position="119"/>
    </location>
</feature>
<proteinExistence type="predicted"/>
<feature type="transmembrane region" description="Helical" evidence="1">
    <location>
        <begin position="139"/>
        <end position="160"/>
    </location>
</feature>
<dbReference type="AlphaFoldDB" id="A0A090D1Z7"/>
<dbReference type="Proteomes" id="UP000031552">
    <property type="component" value="Unassembled WGS sequence"/>
</dbReference>
<dbReference type="STRING" id="1437425.CSEC_1375"/>
<name>A0A090D1Z7_9BACT</name>